<feature type="domain" description="HTH araC/xylS-type" evidence="4">
    <location>
        <begin position="75"/>
        <end position="174"/>
    </location>
</feature>
<dbReference type="Proteomes" id="UP000004263">
    <property type="component" value="Unassembled WGS sequence"/>
</dbReference>
<dbReference type="InterPro" id="IPR009057">
    <property type="entry name" value="Homeodomain-like_sf"/>
</dbReference>
<keyword evidence="2" id="KW-0238">DNA-binding</keyword>
<dbReference type="Gene3D" id="1.10.10.60">
    <property type="entry name" value="Homeodomain-like"/>
    <property type="match status" value="2"/>
</dbReference>
<evidence type="ECO:0000256" key="2">
    <source>
        <dbReference type="ARBA" id="ARBA00023125"/>
    </source>
</evidence>
<dbReference type="RefSeq" id="WP_007017283.1">
    <property type="nucleotide sequence ID" value="NZ_CH724113.1"/>
</dbReference>
<proteinExistence type="predicted"/>
<evidence type="ECO:0000313" key="6">
    <source>
        <dbReference type="Proteomes" id="UP000004263"/>
    </source>
</evidence>
<evidence type="ECO:0000256" key="1">
    <source>
        <dbReference type="ARBA" id="ARBA00023015"/>
    </source>
</evidence>
<dbReference type="HOGENOM" id="CLU_121830_0_0_6"/>
<dbReference type="PROSITE" id="PS00041">
    <property type="entry name" value="HTH_ARAC_FAMILY_1"/>
    <property type="match status" value="1"/>
</dbReference>
<organism evidence="5 6">
    <name type="scientific">Bermanella marisrubri</name>
    <dbReference type="NCBI Taxonomy" id="207949"/>
    <lineage>
        <taxon>Bacteria</taxon>
        <taxon>Pseudomonadati</taxon>
        <taxon>Pseudomonadota</taxon>
        <taxon>Gammaproteobacteria</taxon>
        <taxon>Oceanospirillales</taxon>
        <taxon>Oceanospirillaceae</taxon>
        <taxon>Bermanella</taxon>
    </lineage>
</organism>
<keyword evidence="6" id="KW-1185">Reference proteome</keyword>
<keyword evidence="1" id="KW-0805">Transcription regulation</keyword>
<dbReference type="PROSITE" id="PS01124">
    <property type="entry name" value="HTH_ARAC_FAMILY_2"/>
    <property type="match status" value="1"/>
</dbReference>
<dbReference type="GO" id="GO:0003700">
    <property type="term" value="F:DNA-binding transcription factor activity"/>
    <property type="evidence" value="ECO:0007669"/>
    <property type="project" value="InterPro"/>
</dbReference>
<dbReference type="AlphaFoldDB" id="Q1N5T0"/>
<dbReference type="STRING" id="207949.RED65_10729"/>
<accession>Q1N5T0</accession>
<evidence type="ECO:0000259" key="4">
    <source>
        <dbReference type="PROSITE" id="PS01124"/>
    </source>
</evidence>
<dbReference type="PANTHER" id="PTHR43280">
    <property type="entry name" value="ARAC-FAMILY TRANSCRIPTIONAL REGULATOR"/>
    <property type="match status" value="1"/>
</dbReference>
<reference evidence="5 6" key="1">
    <citation type="submission" date="2006-03" db="EMBL/GenBank/DDBJ databases">
        <authorList>
            <person name="Pinhassi J."/>
            <person name="Pedros-Alio C."/>
            <person name="Ferriera S."/>
            <person name="Johnson J."/>
            <person name="Kravitz S."/>
            <person name="Halpern A."/>
            <person name="Remington K."/>
            <person name="Beeson K."/>
            <person name="Tran B."/>
            <person name="Rogers Y.-H."/>
            <person name="Friedman R."/>
            <person name="Venter J.C."/>
        </authorList>
    </citation>
    <scope>NUCLEOTIDE SEQUENCE [LARGE SCALE GENOMIC DNA]</scope>
    <source>
        <strain evidence="5 6">RED65</strain>
    </source>
</reference>
<gene>
    <name evidence="5" type="ORF">RED65_10729</name>
</gene>
<comment type="caution">
    <text evidence="5">The sequence shown here is derived from an EMBL/GenBank/DDBJ whole genome shotgun (WGS) entry which is preliminary data.</text>
</comment>
<protein>
    <submittedName>
        <fullName evidence="5">Putative regulatory protein</fullName>
    </submittedName>
</protein>
<dbReference type="SMART" id="SM00342">
    <property type="entry name" value="HTH_ARAC"/>
    <property type="match status" value="1"/>
</dbReference>
<dbReference type="Pfam" id="PF12833">
    <property type="entry name" value="HTH_18"/>
    <property type="match status" value="1"/>
</dbReference>
<sequence>MMLYIKNMVCNRCIMIVQQVLTDLNIAYDNITLGEVVLSAELSDDKIQALDAELLKYGFERLNASKSVWVDQLKVACIQYLNDQVHQREKLSDYVRRHVHRDYQYLSHLFSSIEGMTLEQYFIRLRIEKAKEMLAYGQDTLAEIAFQLGFSSTAHLSGQFKKVTGLTPSHFRNARHKQERVPLDNL</sequence>
<dbReference type="SUPFAM" id="SSF46689">
    <property type="entry name" value="Homeodomain-like"/>
    <property type="match status" value="1"/>
</dbReference>
<dbReference type="EMBL" id="AAQH01000001">
    <property type="protein sequence ID" value="EAT13862.1"/>
    <property type="molecule type" value="Genomic_DNA"/>
</dbReference>
<dbReference type="GO" id="GO:0043565">
    <property type="term" value="F:sequence-specific DNA binding"/>
    <property type="evidence" value="ECO:0007669"/>
    <property type="project" value="InterPro"/>
</dbReference>
<evidence type="ECO:0000256" key="3">
    <source>
        <dbReference type="ARBA" id="ARBA00023163"/>
    </source>
</evidence>
<name>Q1N5T0_9GAMM</name>
<dbReference type="PANTHER" id="PTHR43280:SF2">
    <property type="entry name" value="HTH-TYPE TRANSCRIPTIONAL REGULATOR EXSA"/>
    <property type="match status" value="1"/>
</dbReference>
<dbReference type="InterPro" id="IPR018060">
    <property type="entry name" value="HTH_AraC"/>
</dbReference>
<dbReference type="InterPro" id="IPR018062">
    <property type="entry name" value="HTH_AraC-typ_CS"/>
</dbReference>
<evidence type="ECO:0000313" key="5">
    <source>
        <dbReference type="EMBL" id="EAT13862.1"/>
    </source>
</evidence>
<keyword evidence="3" id="KW-0804">Transcription</keyword>